<dbReference type="InterPro" id="IPR047777">
    <property type="entry name" value="LapA-like_RM"/>
</dbReference>
<proteinExistence type="predicted"/>
<gene>
    <name evidence="1" type="ORF">N5J23_08495</name>
</gene>
<reference evidence="1" key="1">
    <citation type="submission" date="2022-09" db="EMBL/GenBank/DDBJ databases">
        <title>Intensive care unit water sources are persistently colonized with multi-drug resistant bacteria and are the site of extensive horizontal gene transfer of antibiotic resistance genes.</title>
        <authorList>
            <person name="Diorio-Toth L."/>
        </authorList>
    </citation>
    <scope>NUCLEOTIDE SEQUENCE</scope>
    <source>
        <strain evidence="1">GD03686</strain>
    </source>
</reference>
<name>A0AA42W3N0_9BURK</name>
<comment type="caution">
    <text evidence="1">The sequence shown here is derived from an EMBL/GenBank/DDBJ whole genome shotgun (WGS) entry which is preliminary data.</text>
</comment>
<dbReference type="RefSeq" id="WP_279871605.1">
    <property type="nucleotide sequence ID" value="NZ_JAOCIA010000012.1"/>
</dbReference>
<evidence type="ECO:0000313" key="1">
    <source>
        <dbReference type="EMBL" id="MDH2005584.1"/>
    </source>
</evidence>
<accession>A0AA42W3N0</accession>
<sequence>MANTSALVTKLEGQAWIRGADGNLQPLRVGMRIPVDADIITAAGSQLALQGNEDGILQIAENQQIKLADDLFNAPTPAEAAIANPADADVNALITALNQGQDPLAELDPTAAIVAGGDGAGSTYVRLANVIENTSPLALQYPRSIGADAGDFISGGGVAAPEDAVLAPQAAVGLDERTVFEAGLGNEAPTEIANGTIAVSASDGISSITIGAVTFTLAQLQGDVTQLPVVDTGRGELKIIGYVPGLSNQTGAVIYEYILKAAQDHSEGDGNNTLNDVIGVSVSGAGGSLGSGSITITIVDDVPVAKGD</sequence>
<organism evidence="1 2">
    <name type="scientific">Comamonas aquatica</name>
    <dbReference type="NCBI Taxonomy" id="225991"/>
    <lineage>
        <taxon>Bacteria</taxon>
        <taxon>Pseudomonadati</taxon>
        <taxon>Pseudomonadota</taxon>
        <taxon>Betaproteobacteria</taxon>
        <taxon>Burkholderiales</taxon>
        <taxon>Comamonadaceae</taxon>
        <taxon>Comamonas</taxon>
    </lineage>
</organism>
<feature type="non-terminal residue" evidence="1">
    <location>
        <position position="308"/>
    </location>
</feature>
<dbReference type="NCBIfam" id="NF033682">
    <property type="entry name" value="retention_LapA"/>
    <property type="match status" value="1"/>
</dbReference>
<protein>
    <submittedName>
        <fullName evidence="1">Retention module-containing protein</fullName>
    </submittedName>
</protein>
<dbReference type="Proteomes" id="UP001161294">
    <property type="component" value="Unassembled WGS sequence"/>
</dbReference>
<dbReference type="EMBL" id="JAOCJW010000014">
    <property type="protein sequence ID" value="MDH2005584.1"/>
    <property type="molecule type" value="Genomic_DNA"/>
</dbReference>
<dbReference type="AlphaFoldDB" id="A0AA42W3N0"/>
<evidence type="ECO:0000313" key="2">
    <source>
        <dbReference type="Proteomes" id="UP001161294"/>
    </source>
</evidence>